<sequence>MKKYLINWVTFVALAIWFSSPAQAQDSASLSPAIGHSKAPLFSTKEKIIFNLNTNFTDLWKHRAIANREVPEDIRDFEAPGRLAWTDSTGKHDLPVKVQLRGNTSQSASECPFPKMSLSFEKDQASGERVSKGTLFDGLSSIGIGTHCGGKPGASLRFRRVWGGLSPHREALIYKVQEYLSIPGFQVSPTSFRYIDTSTGRGPVEPQPSGFAVNQPMPGFFLEDIKTFVKQADGKEIRAADAPFPDSDKPYIFTSITDAPKDARAAGSTIEPIDAKSIIRIMFFQALVGNRDWIIRISPDDLSASRGLWNMKVVEANGKWIVFPYDYDLAGWVKAENFFSGLPGLADGDFYKPADISQVVAELKQKRPGIEALVDELAREDRDGADRIKEHIKAFYNALDRRFH</sequence>
<evidence type="ECO:0000313" key="3">
    <source>
        <dbReference type="Proteomes" id="UP000183471"/>
    </source>
</evidence>
<accession>A0ABY0TDR0</accession>
<organism evidence="2 3">
    <name type="scientific">Nitrosospira multiformis</name>
    <dbReference type="NCBI Taxonomy" id="1231"/>
    <lineage>
        <taxon>Bacteria</taxon>
        <taxon>Pseudomonadati</taxon>
        <taxon>Pseudomonadota</taxon>
        <taxon>Betaproteobacteria</taxon>
        <taxon>Nitrosomonadales</taxon>
        <taxon>Nitrosomonadaceae</taxon>
        <taxon>Nitrosospira</taxon>
    </lineage>
</organism>
<proteinExistence type="predicted"/>
<dbReference type="EMBL" id="FNKY01000001">
    <property type="protein sequence ID" value="SDQ67678.1"/>
    <property type="molecule type" value="Genomic_DNA"/>
</dbReference>
<keyword evidence="1" id="KW-0732">Signal</keyword>
<feature type="chain" id="PRO_5047310783" evidence="1">
    <location>
        <begin position="25"/>
        <end position="404"/>
    </location>
</feature>
<protein>
    <submittedName>
        <fullName evidence="2">Uncharacterized protein</fullName>
    </submittedName>
</protein>
<reference evidence="2 3" key="1">
    <citation type="submission" date="2016-10" db="EMBL/GenBank/DDBJ databases">
        <authorList>
            <person name="Varghese N."/>
            <person name="Submissions S."/>
        </authorList>
    </citation>
    <scope>NUCLEOTIDE SEQUENCE [LARGE SCALE GENOMIC DNA]</scope>
    <source>
        <strain evidence="2 3">Nl1</strain>
    </source>
</reference>
<name>A0ABY0TDR0_9PROT</name>
<feature type="signal peptide" evidence="1">
    <location>
        <begin position="1"/>
        <end position="24"/>
    </location>
</feature>
<dbReference type="RefSeq" id="WP_074632009.1">
    <property type="nucleotide sequence ID" value="NZ_FNKY01000001.1"/>
</dbReference>
<dbReference type="Proteomes" id="UP000183471">
    <property type="component" value="Unassembled WGS sequence"/>
</dbReference>
<comment type="caution">
    <text evidence="2">The sequence shown here is derived from an EMBL/GenBank/DDBJ whole genome shotgun (WGS) entry which is preliminary data.</text>
</comment>
<evidence type="ECO:0000256" key="1">
    <source>
        <dbReference type="SAM" id="SignalP"/>
    </source>
</evidence>
<evidence type="ECO:0000313" key="2">
    <source>
        <dbReference type="EMBL" id="SDQ67678.1"/>
    </source>
</evidence>
<gene>
    <name evidence="2" type="ORF">SAMN05216402_1810</name>
</gene>
<keyword evidence="3" id="KW-1185">Reference proteome</keyword>